<dbReference type="Proteomes" id="UP000681317">
    <property type="component" value="Chromosome"/>
</dbReference>
<keyword evidence="1" id="KW-0812">Transmembrane</keyword>
<feature type="transmembrane region" description="Helical" evidence="1">
    <location>
        <begin position="6"/>
        <end position="34"/>
    </location>
</feature>
<evidence type="ECO:0000313" key="3">
    <source>
        <dbReference type="Proteomes" id="UP000681317"/>
    </source>
</evidence>
<keyword evidence="1" id="KW-0472">Membrane</keyword>
<gene>
    <name evidence="2" type="ORF">LYSCAS_09920</name>
</gene>
<evidence type="ECO:0000256" key="1">
    <source>
        <dbReference type="SAM" id="Phobius"/>
    </source>
</evidence>
<name>A0ABM7Q3T1_9GAMM</name>
<evidence type="ECO:0000313" key="2">
    <source>
        <dbReference type="EMBL" id="BCT91968.1"/>
    </source>
</evidence>
<keyword evidence="1" id="KW-1133">Transmembrane helix</keyword>
<sequence length="122" mass="12872">MSFGELAALISIGYVCGVSVIGGFVLSAVSQFYVAGKHRVREVLWIGAMIVTISTTTLAPVFAMGILVFGDDPNGPGFYPRMVTFVAALLAGFGFAFGAAVLYNKAIRSYQPQSKVAKSNDP</sequence>
<dbReference type="EMBL" id="AP024545">
    <property type="protein sequence ID" value="BCT91968.1"/>
    <property type="molecule type" value="Genomic_DNA"/>
</dbReference>
<proteinExistence type="predicted"/>
<feature type="transmembrane region" description="Helical" evidence="1">
    <location>
        <begin position="82"/>
        <end position="103"/>
    </location>
</feature>
<accession>A0ABM7Q3T1</accession>
<protein>
    <submittedName>
        <fullName evidence="2">Uncharacterized protein</fullName>
    </submittedName>
</protein>
<keyword evidence="3" id="KW-1185">Reference proteome</keyword>
<reference evidence="2 3" key="1">
    <citation type="submission" date="2021-03" db="EMBL/GenBank/DDBJ databases">
        <title>Complete Genome Sequences of Two Lysobacter Strains Isolated from Sea Water (Lysobacter caseinilyticus) and Soil (Lysobacter helvus) in South Korea.</title>
        <authorList>
            <person name="Watanabe Y."/>
            <person name="Arakawa K."/>
        </authorList>
    </citation>
    <scope>NUCLEOTIDE SEQUENCE [LARGE SCALE GENOMIC DNA]</scope>
    <source>
        <strain evidence="2 3">KVB24</strain>
    </source>
</reference>
<organism evidence="2 3">
    <name type="scientific">Noviluteimonas caseinilytica</name>
    <dbReference type="NCBI Taxonomy" id="2675101"/>
    <lineage>
        <taxon>Bacteria</taxon>
        <taxon>Pseudomonadati</taxon>
        <taxon>Pseudomonadota</taxon>
        <taxon>Gammaproteobacteria</taxon>
        <taxon>Lysobacterales</taxon>
        <taxon>Lysobacteraceae</taxon>
        <taxon>Noviluteimonas</taxon>
    </lineage>
</organism>
<feature type="transmembrane region" description="Helical" evidence="1">
    <location>
        <begin position="43"/>
        <end position="70"/>
    </location>
</feature>